<feature type="domain" description="Response regulatory" evidence="8">
    <location>
        <begin position="5"/>
        <end position="120"/>
    </location>
</feature>
<dbReference type="EMBL" id="UOFO01000149">
    <property type="protein sequence ID" value="VAW88649.1"/>
    <property type="molecule type" value="Genomic_DNA"/>
</dbReference>
<evidence type="ECO:0000256" key="1">
    <source>
        <dbReference type="ARBA" id="ARBA00022553"/>
    </source>
</evidence>
<dbReference type="GO" id="GO:0043565">
    <property type="term" value="F:sequence-specific DNA binding"/>
    <property type="evidence" value="ECO:0007669"/>
    <property type="project" value="InterPro"/>
</dbReference>
<organism evidence="9">
    <name type="scientific">hydrothermal vent metagenome</name>
    <dbReference type="NCBI Taxonomy" id="652676"/>
    <lineage>
        <taxon>unclassified sequences</taxon>
        <taxon>metagenomes</taxon>
        <taxon>ecological metagenomes</taxon>
    </lineage>
</organism>
<keyword evidence="5" id="KW-0238">DNA-binding</keyword>
<evidence type="ECO:0000256" key="3">
    <source>
        <dbReference type="ARBA" id="ARBA00022840"/>
    </source>
</evidence>
<proteinExistence type="predicted"/>
<dbReference type="PROSITE" id="PS00688">
    <property type="entry name" value="SIGMA54_INTERACT_3"/>
    <property type="match status" value="1"/>
</dbReference>
<dbReference type="PROSITE" id="PS50110">
    <property type="entry name" value="RESPONSE_REGULATORY"/>
    <property type="match status" value="1"/>
</dbReference>
<dbReference type="Pfam" id="PF25601">
    <property type="entry name" value="AAA_lid_14"/>
    <property type="match status" value="1"/>
</dbReference>
<dbReference type="SUPFAM" id="SSF46689">
    <property type="entry name" value="Homeodomain-like"/>
    <property type="match status" value="1"/>
</dbReference>
<accession>A0A3B0ZRI0</accession>
<name>A0A3B0ZRI0_9ZZZZ</name>
<dbReference type="InterPro" id="IPR058031">
    <property type="entry name" value="AAA_lid_NorR"/>
</dbReference>
<evidence type="ECO:0000313" key="9">
    <source>
        <dbReference type="EMBL" id="VAW88649.1"/>
    </source>
</evidence>
<dbReference type="PANTHER" id="PTHR32071">
    <property type="entry name" value="TRANSCRIPTIONAL REGULATORY PROTEIN"/>
    <property type="match status" value="1"/>
</dbReference>
<keyword evidence="1" id="KW-0597">Phosphoprotein</keyword>
<dbReference type="FunFam" id="3.40.50.300:FF:000006">
    <property type="entry name" value="DNA-binding transcriptional regulator NtrC"/>
    <property type="match status" value="1"/>
</dbReference>
<dbReference type="Pfam" id="PF00072">
    <property type="entry name" value="Response_reg"/>
    <property type="match status" value="1"/>
</dbReference>
<evidence type="ECO:0000256" key="5">
    <source>
        <dbReference type="ARBA" id="ARBA00023125"/>
    </source>
</evidence>
<dbReference type="InterPro" id="IPR002078">
    <property type="entry name" value="Sigma_54_int"/>
</dbReference>
<dbReference type="SUPFAM" id="SSF52172">
    <property type="entry name" value="CheY-like"/>
    <property type="match status" value="1"/>
</dbReference>
<dbReference type="Pfam" id="PF00158">
    <property type="entry name" value="Sigma54_activat"/>
    <property type="match status" value="1"/>
</dbReference>
<dbReference type="SMART" id="SM00382">
    <property type="entry name" value="AAA"/>
    <property type="match status" value="1"/>
</dbReference>
<keyword evidence="2" id="KW-0547">Nucleotide-binding</keyword>
<dbReference type="InterPro" id="IPR011006">
    <property type="entry name" value="CheY-like_superfamily"/>
</dbReference>
<dbReference type="InterPro" id="IPR002197">
    <property type="entry name" value="HTH_Fis"/>
</dbReference>
<keyword evidence="3" id="KW-0067">ATP-binding</keyword>
<dbReference type="InterPro" id="IPR025943">
    <property type="entry name" value="Sigma_54_int_dom_ATP-bd_2"/>
</dbReference>
<evidence type="ECO:0000259" key="8">
    <source>
        <dbReference type="PROSITE" id="PS50110"/>
    </source>
</evidence>
<dbReference type="InterPro" id="IPR001789">
    <property type="entry name" value="Sig_transdc_resp-reg_receiver"/>
</dbReference>
<dbReference type="Gene3D" id="1.10.10.60">
    <property type="entry name" value="Homeodomain-like"/>
    <property type="match status" value="1"/>
</dbReference>
<evidence type="ECO:0000256" key="4">
    <source>
        <dbReference type="ARBA" id="ARBA00023015"/>
    </source>
</evidence>
<reference evidence="9" key="1">
    <citation type="submission" date="2018-06" db="EMBL/GenBank/DDBJ databases">
        <authorList>
            <person name="Zhirakovskaya E."/>
        </authorList>
    </citation>
    <scope>NUCLEOTIDE SEQUENCE</scope>
</reference>
<dbReference type="Pfam" id="PF02954">
    <property type="entry name" value="HTH_8"/>
    <property type="match status" value="1"/>
</dbReference>
<protein>
    <submittedName>
        <fullName evidence="9">Nitrogen regulation protein NtrX</fullName>
    </submittedName>
</protein>
<dbReference type="Gene3D" id="3.40.50.300">
    <property type="entry name" value="P-loop containing nucleotide triphosphate hydrolases"/>
    <property type="match status" value="1"/>
</dbReference>
<dbReference type="CDD" id="cd17550">
    <property type="entry name" value="REC_NtrX-like"/>
    <property type="match status" value="1"/>
</dbReference>
<dbReference type="GO" id="GO:0005524">
    <property type="term" value="F:ATP binding"/>
    <property type="evidence" value="ECO:0007669"/>
    <property type="project" value="UniProtKB-KW"/>
</dbReference>
<evidence type="ECO:0000256" key="2">
    <source>
        <dbReference type="ARBA" id="ARBA00022741"/>
    </source>
</evidence>
<dbReference type="InterPro" id="IPR027417">
    <property type="entry name" value="P-loop_NTPase"/>
</dbReference>
<dbReference type="GO" id="GO:0000160">
    <property type="term" value="P:phosphorelay signal transduction system"/>
    <property type="evidence" value="ECO:0007669"/>
    <property type="project" value="InterPro"/>
</dbReference>
<feature type="domain" description="Sigma-54 factor interaction" evidence="7">
    <location>
        <begin position="142"/>
        <end position="366"/>
    </location>
</feature>
<dbReference type="GO" id="GO:0006355">
    <property type="term" value="P:regulation of DNA-templated transcription"/>
    <property type="evidence" value="ECO:0007669"/>
    <property type="project" value="InterPro"/>
</dbReference>
<dbReference type="AlphaFoldDB" id="A0A3B0ZRI0"/>
<evidence type="ECO:0000256" key="6">
    <source>
        <dbReference type="ARBA" id="ARBA00023163"/>
    </source>
</evidence>
<dbReference type="FunFam" id="3.40.50.2300:FF:000018">
    <property type="entry name" value="DNA-binding transcriptional regulator NtrC"/>
    <property type="match status" value="1"/>
</dbReference>
<dbReference type="Gene3D" id="3.40.50.2300">
    <property type="match status" value="1"/>
</dbReference>
<dbReference type="CDD" id="cd00009">
    <property type="entry name" value="AAA"/>
    <property type="match status" value="1"/>
</dbReference>
<sequence>MSRAHILVVDDEEGIRDTVKEILEDEGYEVTLAENGDTARRARQMRRADLILLDIWMPDVDGITLLKEWSEEGEIETPVIMISGHGTVETAVEATRLGAYEFLEKPLSLARLLLTIQRALEADKLKTENKGLREHVVDLPETLFKSAGMRMLKGQIDRIAKTDAWVLVRGEAGTGKQTCARYLHEQSARSSGLFINVGVGSLTKENAAVELFGREEGETLHYGRLERANGGTLFFDEIADMNMDIQTKLLGALQSSTFLRVGGSEPVPFNVRIIAATQYDLVKMVESNRLRQDLYYKISVVPINVPPLRERKEDVPDLLSFYVNSFVQSDRLPFRKFSVGAQNRLRNYVWPGNIRELKNLVQRLLILGSDPNIEFSEVEAALGSPSELSKNKAVIIPKSHFEMPLRQAREQFEKTYFEHLIKESGGAITQVAKAAGVERTHLYRKLKSLGINPKD</sequence>
<keyword evidence="4" id="KW-0805">Transcription regulation</keyword>
<dbReference type="SUPFAM" id="SSF52540">
    <property type="entry name" value="P-loop containing nucleoside triphosphate hydrolases"/>
    <property type="match status" value="1"/>
</dbReference>
<evidence type="ECO:0000259" key="7">
    <source>
        <dbReference type="PROSITE" id="PS50045"/>
    </source>
</evidence>
<dbReference type="InterPro" id="IPR025944">
    <property type="entry name" value="Sigma_54_int_dom_CS"/>
</dbReference>
<dbReference type="PROSITE" id="PS50045">
    <property type="entry name" value="SIGMA54_INTERACT_4"/>
    <property type="match status" value="1"/>
</dbReference>
<dbReference type="InterPro" id="IPR003593">
    <property type="entry name" value="AAA+_ATPase"/>
</dbReference>
<dbReference type="Gene3D" id="1.10.8.60">
    <property type="match status" value="1"/>
</dbReference>
<dbReference type="PROSITE" id="PS00676">
    <property type="entry name" value="SIGMA54_INTERACT_2"/>
    <property type="match status" value="1"/>
</dbReference>
<dbReference type="InterPro" id="IPR009057">
    <property type="entry name" value="Homeodomain-like_sf"/>
</dbReference>
<keyword evidence="6" id="KW-0804">Transcription</keyword>
<dbReference type="PANTHER" id="PTHR32071:SF17">
    <property type="entry name" value="TRANSCRIPTIONAL REGULATOR (NTRC FAMILY)"/>
    <property type="match status" value="1"/>
</dbReference>
<dbReference type="SMART" id="SM00448">
    <property type="entry name" value="REC"/>
    <property type="match status" value="1"/>
</dbReference>
<gene>
    <name evidence="9" type="ORF">MNBD_GAMMA16-1177</name>
</gene>